<sequence length="126" mass="14273">MIKVQIKTDEGIEKLKGQLAIAAVFSEDKENINIKYSLKGNVGVEDCIRLGAYVFNAIMDYCMNQMRQATSDQSEEIIRDKVLLQANSFLDELRTPEVSIKHNTQKTQTGSRVFHPSKKNNILVLN</sequence>
<protein>
    <recommendedName>
        <fullName evidence="3">DUF1320 domain-containing protein</fullName>
    </recommendedName>
</protein>
<proteinExistence type="predicted"/>
<organism evidence="1 2">
    <name type="scientific">Neobacillus paridis</name>
    <dbReference type="NCBI Taxonomy" id="2803862"/>
    <lineage>
        <taxon>Bacteria</taxon>
        <taxon>Bacillati</taxon>
        <taxon>Bacillota</taxon>
        <taxon>Bacilli</taxon>
        <taxon>Bacillales</taxon>
        <taxon>Bacillaceae</taxon>
        <taxon>Neobacillus</taxon>
    </lineage>
</organism>
<name>A0ABS1TL69_9BACI</name>
<dbReference type="Proteomes" id="UP000623967">
    <property type="component" value="Unassembled WGS sequence"/>
</dbReference>
<gene>
    <name evidence="1" type="ORF">JK635_07340</name>
</gene>
<evidence type="ECO:0000313" key="2">
    <source>
        <dbReference type="Proteomes" id="UP000623967"/>
    </source>
</evidence>
<reference evidence="1 2" key="1">
    <citation type="submission" date="2021-01" db="EMBL/GenBank/DDBJ databases">
        <title>Genome public.</title>
        <authorList>
            <person name="Liu C."/>
            <person name="Sun Q."/>
        </authorList>
    </citation>
    <scope>NUCLEOTIDE SEQUENCE [LARGE SCALE GENOMIC DNA]</scope>
    <source>
        <strain evidence="1 2">YIM B02564</strain>
    </source>
</reference>
<dbReference type="EMBL" id="JAESWB010000134">
    <property type="protein sequence ID" value="MBL4952022.1"/>
    <property type="molecule type" value="Genomic_DNA"/>
</dbReference>
<comment type="caution">
    <text evidence="1">The sequence shown here is derived from an EMBL/GenBank/DDBJ whole genome shotgun (WGS) entry which is preliminary data.</text>
</comment>
<dbReference type="RefSeq" id="WP_202653303.1">
    <property type="nucleotide sequence ID" value="NZ_JAESWB010000134.1"/>
</dbReference>
<keyword evidence="2" id="KW-1185">Reference proteome</keyword>
<accession>A0ABS1TL69</accession>
<evidence type="ECO:0000313" key="1">
    <source>
        <dbReference type="EMBL" id="MBL4952022.1"/>
    </source>
</evidence>
<evidence type="ECO:0008006" key="3">
    <source>
        <dbReference type="Google" id="ProtNLM"/>
    </source>
</evidence>